<evidence type="ECO:0000256" key="2">
    <source>
        <dbReference type="ARBA" id="ARBA00022801"/>
    </source>
</evidence>
<dbReference type="InterPro" id="IPR017853">
    <property type="entry name" value="GH"/>
</dbReference>
<dbReference type="InterPro" id="IPR036881">
    <property type="entry name" value="Glyco_hydro_3_C_sf"/>
</dbReference>
<dbReference type="Pfam" id="PF01915">
    <property type="entry name" value="Glyco_hydro_3_C"/>
    <property type="match status" value="1"/>
</dbReference>
<dbReference type="InterPro" id="IPR036962">
    <property type="entry name" value="Glyco_hydro_3_N_sf"/>
</dbReference>
<dbReference type="GO" id="GO:0005975">
    <property type="term" value="P:carbohydrate metabolic process"/>
    <property type="evidence" value="ECO:0007669"/>
    <property type="project" value="InterPro"/>
</dbReference>
<dbReference type="RefSeq" id="WP_169281285.1">
    <property type="nucleotide sequence ID" value="NZ_CP051680.1"/>
</dbReference>
<dbReference type="InterPro" id="IPR026891">
    <property type="entry name" value="Fn3-like"/>
</dbReference>
<dbReference type="SMART" id="SM01217">
    <property type="entry name" value="Fn3_like"/>
    <property type="match status" value="1"/>
</dbReference>
<dbReference type="Pfam" id="PF00933">
    <property type="entry name" value="Glyco_hydro_3"/>
    <property type="match status" value="1"/>
</dbReference>
<evidence type="ECO:0000259" key="3">
    <source>
        <dbReference type="SMART" id="SM01217"/>
    </source>
</evidence>
<dbReference type="InterPro" id="IPR013783">
    <property type="entry name" value="Ig-like_fold"/>
</dbReference>
<dbReference type="InterPro" id="IPR050288">
    <property type="entry name" value="Cellulose_deg_GH3"/>
</dbReference>
<dbReference type="AlphaFoldDB" id="A0A7Z2ZMI2"/>
<evidence type="ECO:0000313" key="5">
    <source>
        <dbReference type="Proteomes" id="UP000502248"/>
    </source>
</evidence>
<dbReference type="Gene3D" id="2.60.40.10">
    <property type="entry name" value="Immunoglobulins"/>
    <property type="match status" value="1"/>
</dbReference>
<accession>A0A7Z2ZMI2</accession>
<dbReference type="FunFam" id="2.60.40.10:FF:000495">
    <property type="entry name" value="Periplasmic beta-glucosidase"/>
    <property type="match status" value="1"/>
</dbReference>
<proteinExistence type="inferred from homology"/>
<dbReference type="InterPro" id="IPR002772">
    <property type="entry name" value="Glyco_hydro_3_C"/>
</dbReference>
<dbReference type="PRINTS" id="PR00133">
    <property type="entry name" value="GLHYDRLASE3"/>
</dbReference>
<name>A0A7Z2ZMI2_9BACL</name>
<dbReference type="Gene3D" id="3.20.20.300">
    <property type="entry name" value="Glycoside hydrolase, family 3, N-terminal domain"/>
    <property type="match status" value="1"/>
</dbReference>
<keyword evidence="2" id="KW-0378">Hydrolase</keyword>
<dbReference type="Gene3D" id="3.40.50.1700">
    <property type="entry name" value="Glycoside hydrolase family 3 C-terminal domain"/>
    <property type="match status" value="1"/>
</dbReference>
<evidence type="ECO:0000256" key="1">
    <source>
        <dbReference type="ARBA" id="ARBA00005336"/>
    </source>
</evidence>
<gene>
    <name evidence="4" type="ORF">HH215_18700</name>
</gene>
<feature type="domain" description="Fibronectin type III-like" evidence="3">
    <location>
        <begin position="710"/>
        <end position="779"/>
    </location>
</feature>
<dbReference type="InterPro" id="IPR001764">
    <property type="entry name" value="Glyco_hydro_3_N"/>
</dbReference>
<dbReference type="GO" id="GO:0008422">
    <property type="term" value="F:beta-glucosidase activity"/>
    <property type="evidence" value="ECO:0007669"/>
    <property type="project" value="UniProtKB-ARBA"/>
</dbReference>
<dbReference type="KEGG" id="cheb:HH215_18700"/>
<sequence>MIDAKYLNPSLPAIDRAEDLLSRMSLEEKMSQIVGFLPGKDPIEQLEKDYPHGAGEVSMLFVGQLRDREEVANQVTQVQQKIMDLSGHRIPAIFHIETLTGGLMPDATVFPSGIGQASTWNPSLQHKLASVIRSQVRAVGATHAFAPVLDISRDSRFGRQGETYGEDPTLAAAMGAAYVLGLQNSGNLKEGALACAKHFLGYHATQGGIHAASTPIPPRALREVYAKPFQAAITKAGLKSVMNTYSSIDGEAVAGSRAIMTDFLRKELGFDGVTVSDYTSILELHTRLKLCESETDAGEQALLAGMDIELPAKACYNDELMKRIRDGKIDMDALDNAVRRVLIAKFKLGLFEQPFPMGKYEREMIFVDPLNKRVGGEVARQSLVLLKNNGVLPLKHTRQKIAVIGHHASSVRSLFGGYTFATLAENMLGMGNTMAGVDFEKISNLSVEEFGTLRDSYAYPGSLVQIEPAKVEEIVRSYYPGTRSLFEQLSLACPEAEFAHAYGYAYAGNDTSKHEEALVAAAEADLVILTLGGKHGWGMTCTTGEGIDATDIGLPECQESFIRKLAVLGKPTVAIHFDGRPISSDAADLHADAILEAWNPGQYGAEAIAGVLFGDTNPAGRLPVSVAYNAGQIPIYYNHDNGSSYHVGTANEFTSYVDCPREPRYYFGHGLSYTTFAYSNLQIEQKSYAPHEPLRVSVDVENTGDLYGEEVVQLYVRDPYASMVRPVLELAGFARIPLAPKEKKTAKFKMEMSQFAFLDANMRWKIESGNMDVWVGSSSRDIRVTGSFHISEDLFIDGKTRGFFADVTISK</sequence>
<dbReference type="PANTHER" id="PTHR42715">
    <property type="entry name" value="BETA-GLUCOSIDASE"/>
    <property type="match status" value="1"/>
</dbReference>
<dbReference type="SUPFAM" id="SSF51445">
    <property type="entry name" value="(Trans)glycosidases"/>
    <property type="match status" value="1"/>
</dbReference>
<organism evidence="4 5">
    <name type="scientific">Cohnella herbarum</name>
    <dbReference type="NCBI Taxonomy" id="2728023"/>
    <lineage>
        <taxon>Bacteria</taxon>
        <taxon>Bacillati</taxon>
        <taxon>Bacillota</taxon>
        <taxon>Bacilli</taxon>
        <taxon>Bacillales</taxon>
        <taxon>Paenibacillaceae</taxon>
        <taxon>Cohnella</taxon>
    </lineage>
</organism>
<keyword evidence="5" id="KW-1185">Reference proteome</keyword>
<dbReference type="SUPFAM" id="SSF52279">
    <property type="entry name" value="Beta-D-glucan exohydrolase, C-terminal domain"/>
    <property type="match status" value="1"/>
</dbReference>
<dbReference type="EMBL" id="CP051680">
    <property type="protein sequence ID" value="QJD85009.1"/>
    <property type="molecule type" value="Genomic_DNA"/>
</dbReference>
<dbReference type="Pfam" id="PF14310">
    <property type="entry name" value="Fn3-like"/>
    <property type="match status" value="1"/>
</dbReference>
<protein>
    <submittedName>
        <fullName evidence="4">Beta-glucosidase</fullName>
    </submittedName>
</protein>
<reference evidence="4 5" key="1">
    <citation type="submission" date="2020-04" db="EMBL/GenBank/DDBJ databases">
        <title>Genome sequencing of novel species.</title>
        <authorList>
            <person name="Heo J."/>
            <person name="Kim S.-J."/>
            <person name="Kim J.-S."/>
            <person name="Hong S.-B."/>
            <person name="Kwon S.-W."/>
        </authorList>
    </citation>
    <scope>NUCLEOTIDE SEQUENCE [LARGE SCALE GENOMIC DNA]</scope>
    <source>
        <strain evidence="4 5">MFER-1</strain>
    </source>
</reference>
<evidence type="ECO:0000313" key="4">
    <source>
        <dbReference type="EMBL" id="QJD85009.1"/>
    </source>
</evidence>
<dbReference type="PANTHER" id="PTHR42715:SF10">
    <property type="entry name" value="BETA-GLUCOSIDASE"/>
    <property type="match status" value="1"/>
</dbReference>
<dbReference type="Proteomes" id="UP000502248">
    <property type="component" value="Chromosome"/>
</dbReference>
<comment type="similarity">
    <text evidence="1">Belongs to the glycosyl hydrolase 3 family.</text>
</comment>